<dbReference type="PRINTS" id="PR00259">
    <property type="entry name" value="TMFOUR"/>
</dbReference>
<dbReference type="AlphaFoldDB" id="A0A6I8USF4"/>
<evidence type="ECO:0000313" key="9">
    <source>
        <dbReference type="RefSeq" id="XP_001360176.2"/>
    </source>
</evidence>
<dbReference type="PANTHER" id="PTHR19282:SF521">
    <property type="entry name" value="IP01817P-RELATED"/>
    <property type="match status" value="1"/>
</dbReference>
<organism evidence="8 9">
    <name type="scientific">Drosophila pseudoobscura pseudoobscura</name>
    <name type="common">Fruit fly</name>
    <dbReference type="NCBI Taxonomy" id="46245"/>
    <lineage>
        <taxon>Eukaryota</taxon>
        <taxon>Metazoa</taxon>
        <taxon>Ecdysozoa</taxon>
        <taxon>Arthropoda</taxon>
        <taxon>Hexapoda</taxon>
        <taxon>Insecta</taxon>
        <taxon>Pterygota</taxon>
        <taxon>Neoptera</taxon>
        <taxon>Endopterygota</taxon>
        <taxon>Diptera</taxon>
        <taxon>Brachycera</taxon>
        <taxon>Muscomorpha</taxon>
        <taxon>Ephydroidea</taxon>
        <taxon>Drosophilidae</taxon>
        <taxon>Drosophila</taxon>
        <taxon>Sophophora</taxon>
    </lineage>
</organism>
<reference evidence="8" key="1">
    <citation type="submission" date="2024-06" db="UniProtKB">
        <authorList>
            <consortium name="RefSeq"/>
        </authorList>
    </citation>
    <scope>NUCLEOTIDE SEQUENCE [LARGE SCALE GENOMIC DNA]</scope>
    <source>
        <strain evidence="8">MV2-25</strain>
    </source>
</reference>
<evidence type="ECO:0000313" key="8">
    <source>
        <dbReference type="Proteomes" id="UP000001819"/>
    </source>
</evidence>
<feature type="transmembrane region" description="Helical" evidence="7">
    <location>
        <begin position="192"/>
        <end position="215"/>
    </location>
</feature>
<dbReference type="SUPFAM" id="SSF48652">
    <property type="entry name" value="Tetraspanin"/>
    <property type="match status" value="1"/>
</dbReference>
<evidence type="ECO:0000256" key="2">
    <source>
        <dbReference type="ARBA" id="ARBA00006840"/>
    </source>
</evidence>
<dbReference type="FunCoup" id="A0A6I8USF4">
    <property type="interactions" value="11"/>
</dbReference>
<protein>
    <recommendedName>
        <fullName evidence="7">Tetraspanin</fullName>
    </recommendedName>
</protein>
<keyword evidence="5 7" id="KW-0472">Membrane</keyword>
<feature type="transmembrane region" description="Helical" evidence="7">
    <location>
        <begin position="87"/>
        <end position="105"/>
    </location>
</feature>
<dbReference type="Proteomes" id="UP000001819">
    <property type="component" value="Chromosome 3"/>
</dbReference>
<dbReference type="KEGG" id="dpo:4803455"/>
<dbReference type="InterPro" id="IPR008952">
    <property type="entry name" value="Tetraspanin_EC2_sf"/>
</dbReference>
<feature type="transmembrane region" description="Helical" evidence="7">
    <location>
        <begin position="51"/>
        <end position="75"/>
    </location>
</feature>
<proteinExistence type="inferred from homology"/>
<dbReference type="InParanoid" id="A0A6I8USF4"/>
<evidence type="ECO:0000256" key="3">
    <source>
        <dbReference type="ARBA" id="ARBA00022692"/>
    </source>
</evidence>
<feature type="disulfide bond" evidence="6">
    <location>
        <begin position="140"/>
        <end position="157"/>
    </location>
</feature>
<dbReference type="InterPro" id="IPR000301">
    <property type="entry name" value="Tetraspanin_animals"/>
</dbReference>
<name>A0A6I8USF4_DROPS</name>
<dbReference type="PANTHER" id="PTHR19282">
    <property type="entry name" value="TETRASPANIN"/>
    <property type="match status" value="1"/>
</dbReference>
<dbReference type="InterPro" id="IPR018499">
    <property type="entry name" value="Tetraspanin/Peripherin"/>
</dbReference>
<keyword evidence="4 7" id="KW-1133">Transmembrane helix</keyword>
<dbReference type="RefSeq" id="XP_001360176.2">
    <property type="nucleotide sequence ID" value="XM_001360139.4"/>
</dbReference>
<keyword evidence="8" id="KW-1185">Reference proteome</keyword>
<evidence type="ECO:0000256" key="7">
    <source>
        <dbReference type="RuleBase" id="RU361218"/>
    </source>
</evidence>
<sequence length="229" mass="25351">MGCLSGIVNFILYVVNVVFLIVGILLIVLGSIMLADINRFAGMSEVEHTNTIPICITVIGGLIFVVSFFGCYGLFRQSACMTGAYTSMIFVLFILQLVLTCWVFVNRTAFLNDMRSLVTSLWNTSDSEAFGVLEVTFNCCGNTGYDNYGNRTVPGTCCGFANLQTSCSSQIYETKPGCNDKFEEFWYDNMDIIRWSGLGIVLFELLVFIFAGALTNCMRRENAGRQVSA</sequence>
<evidence type="ECO:0000256" key="6">
    <source>
        <dbReference type="PIRSR" id="PIRSR002419-1"/>
    </source>
</evidence>
<feature type="transmembrane region" description="Helical" evidence="7">
    <location>
        <begin position="7"/>
        <end position="31"/>
    </location>
</feature>
<evidence type="ECO:0000256" key="5">
    <source>
        <dbReference type="ARBA" id="ARBA00023136"/>
    </source>
</evidence>
<comment type="subcellular location">
    <subcellularLocation>
        <location evidence="1 7">Membrane</location>
        <topology evidence="1 7">Multi-pass membrane protein</topology>
    </subcellularLocation>
</comment>
<dbReference type="CDD" id="cd03127">
    <property type="entry name" value="tetraspanin_LEL"/>
    <property type="match status" value="1"/>
</dbReference>
<dbReference type="PIRSF" id="PIRSF002419">
    <property type="entry name" value="Tetraspanin"/>
    <property type="match status" value="1"/>
</dbReference>
<gene>
    <name evidence="9" type="primary">Tsp42Ec</name>
</gene>
<reference evidence="9" key="2">
    <citation type="submission" date="2025-08" db="UniProtKB">
        <authorList>
            <consortium name="RefSeq"/>
        </authorList>
    </citation>
    <scope>IDENTIFICATION</scope>
    <source>
        <strain evidence="9">MV-25-SWS-2005</strain>
        <tissue evidence="9">Whole body</tissue>
    </source>
</reference>
<evidence type="ECO:0000256" key="4">
    <source>
        <dbReference type="ARBA" id="ARBA00022989"/>
    </source>
</evidence>
<comment type="similarity">
    <text evidence="2 7">Belongs to the tetraspanin (TM4SF) family.</text>
</comment>
<accession>A0A6I8USF4</accession>
<dbReference type="Gene3D" id="1.10.1450.10">
    <property type="entry name" value="Tetraspanin"/>
    <property type="match status" value="1"/>
</dbReference>
<dbReference type="GO" id="GO:0005886">
    <property type="term" value="C:plasma membrane"/>
    <property type="evidence" value="ECO:0007669"/>
    <property type="project" value="TreeGrafter"/>
</dbReference>
<evidence type="ECO:0000256" key="1">
    <source>
        <dbReference type="ARBA" id="ARBA00004141"/>
    </source>
</evidence>
<keyword evidence="6" id="KW-1015">Disulfide bond</keyword>
<keyword evidence="3 7" id="KW-0812">Transmembrane</keyword>
<dbReference type="Pfam" id="PF00335">
    <property type="entry name" value="Tetraspanin"/>
    <property type="match status" value="1"/>
</dbReference>
<feature type="disulfide bond" evidence="6">
    <location>
        <begin position="139"/>
        <end position="178"/>
    </location>
</feature>